<evidence type="ECO:0000313" key="3">
    <source>
        <dbReference type="Proteomes" id="UP000003973"/>
    </source>
</evidence>
<evidence type="ECO:0000313" key="2">
    <source>
        <dbReference type="EMBL" id="EEO27165.2"/>
    </source>
</evidence>
<dbReference type="PANTHER" id="PTHR36180:SF2">
    <property type="entry name" value="BRO FAMILY PROTEIN"/>
    <property type="match status" value="1"/>
</dbReference>
<reference evidence="2" key="1">
    <citation type="submission" date="2011-10" db="EMBL/GenBank/DDBJ databases">
        <title>The Genome Sequence of Oxalobacter formigenes HOxBLS.</title>
        <authorList>
            <consortium name="The Broad Institute Genome Sequencing Platform"/>
            <person name="Earl A."/>
            <person name="Ward D."/>
            <person name="Feldgarden M."/>
            <person name="Gevers D."/>
            <person name="Allison M.J."/>
            <person name="Humphrey S."/>
            <person name="Young S.K."/>
            <person name="Zeng Q."/>
            <person name="Gargeya S."/>
            <person name="Fitzgerald M."/>
            <person name="Haas B."/>
            <person name="Abouelleil A."/>
            <person name="Alvarado L."/>
            <person name="Arachchi H.M."/>
            <person name="Berlin A."/>
            <person name="Brown A."/>
            <person name="Chapman S.B."/>
            <person name="Chen Z."/>
            <person name="Dunbar C."/>
            <person name="Freedman E."/>
            <person name="Gearin G."/>
            <person name="Goldberg J."/>
            <person name="Griggs A."/>
            <person name="Gujja S."/>
            <person name="Heiman D."/>
            <person name="Howarth C."/>
            <person name="Larson L."/>
            <person name="Lui A."/>
            <person name="MacDonald P.J.P."/>
            <person name="Montmayeur A."/>
            <person name="Murphy C."/>
            <person name="Neiman D."/>
            <person name="Pearson M."/>
            <person name="Priest M."/>
            <person name="Roberts A."/>
            <person name="Saif S."/>
            <person name="Shea T."/>
            <person name="Shenoy N."/>
            <person name="Sisk P."/>
            <person name="Stolte C."/>
            <person name="Sykes S."/>
            <person name="Wortman J."/>
            <person name="Nusbaum C."/>
            <person name="Birren B."/>
        </authorList>
    </citation>
    <scope>NUCLEOTIDE SEQUENCE [LARGE SCALE GENOMIC DNA]</scope>
    <source>
        <strain evidence="2">HOxBLS</strain>
    </source>
</reference>
<comment type="caution">
    <text evidence="2">The sequence shown here is derived from an EMBL/GenBank/DDBJ whole genome shotgun (WGS) entry which is preliminary data.</text>
</comment>
<dbReference type="PROSITE" id="PS51750">
    <property type="entry name" value="BRO_N"/>
    <property type="match status" value="1"/>
</dbReference>
<dbReference type="HOGENOM" id="CLU_896708_0_0_4"/>
<sequence>MSNVSLCAPAPVEFQFQSNTVRTVAIDGEVWFCAADVCSVLGYTNSRKVIADHCKASGVTKRYISSGGQNREVIFINEPNLYRLIIRSKKPEAEKFETWVMEEVLPAIRKTGSYSVSINKIQQGELATLIAERFPSGKDRPYAWSRFNNHFRLASYKDLPANRFGEACEYIKTMQDDRTALPSVPNLLDRDYFAKVRDIANKFIDDWSRVHKGEDVNPTLTIPDDVLAGIIAQQLSRQNFRLFVDYAGQLHVDPIPNKSPYEGLAEAIADQGNTGLKDEIIQEIGEACVKALAYRAQQRKAVIGKMRGAK</sequence>
<dbReference type="SMART" id="SM01040">
    <property type="entry name" value="Bro-N"/>
    <property type="match status" value="1"/>
</dbReference>
<organism evidence="2 3">
    <name type="scientific">Oxalobacter paraformigenes</name>
    <dbReference type="NCBI Taxonomy" id="556268"/>
    <lineage>
        <taxon>Bacteria</taxon>
        <taxon>Pseudomonadati</taxon>
        <taxon>Pseudomonadota</taxon>
        <taxon>Betaproteobacteria</taxon>
        <taxon>Burkholderiales</taxon>
        <taxon>Oxalobacteraceae</taxon>
        <taxon>Oxalobacter</taxon>
    </lineage>
</organism>
<proteinExistence type="predicted"/>
<evidence type="ECO:0000259" key="1">
    <source>
        <dbReference type="PROSITE" id="PS51750"/>
    </source>
</evidence>
<keyword evidence="3" id="KW-1185">Reference proteome</keyword>
<dbReference type="eggNOG" id="COG3617">
    <property type="taxonomic scope" value="Bacteria"/>
</dbReference>
<dbReference type="RefSeq" id="WP_020995282.1">
    <property type="nucleotide sequence ID" value="NZ_CABMNL010000001.1"/>
</dbReference>
<dbReference type="PANTHER" id="PTHR36180">
    <property type="entry name" value="DNA-BINDING PROTEIN-RELATED-RELATED"/>
    <property type="match status" value="1"/>
</dbReference>
<name>C3X1S9_9BURK</name>
<dbReference type="Pfam" id="PF02498">
    <property type="entry name" value="Bro-N"/>
    <property type="match status" value="1"/>
</dbReference>
<dbReference type="InterPro" id="IPR003497">
    <property type="entry name" value="BRO_N_domain"/>
</dbReference>
<protein>
    <recommendedName>
        <fullName evidence="1">Bro-N domain-containing protein</fullName>
    </recommendedName>
</protein>
<gene>
    <name evidence="2" type="ORF">OFAG_00318</name>
</gene>
<dbReference type="Proteomes" id="UP000003973">
    <property type="component" value="Unassembled WGS sequence"/>
</dbReference>
<dbReference type="EMBL" id="ACDP02000029">
    <property type="protein sequence ID" value="EEO27165.2"/>
    <property type="molecule type" value="Genomic_DNA"/>
</dbReference>
<dbReference type="AlphaFoldDB" id="C3X1S9"/>
<feature type="domain" description="Bro-N" evidence="1">
    <location>
        <begin position="1"/>
        <end position="112"/>
    </location>
</feature>
<accession>C3X1S9</accession>